<sequence>MVDVVAILVWGRSCEEPVGVVSGDAFPLHAGDAEVGAIDESVGQRVGHLAQVGFHTRQNPARRVVRVGGHQQAGAGSTDNADRPATSVERITALGLVQVAQQEHCAVIALCCCGQGR</sequence>
<dbReference type="Proteomes" id="UP001172687">
    <property type="component" value="Unassembled WGS sequence"/>
</dbReference>
<evidence type="ECO:0000313" key="1">
    <source>
        <dbReference type="EMBL" id="MDN4522623.1"/>
    </source>
</evidence>
<proteinExistence type="predicted"/>
<name>A0ABT8HPD1_MYCAO</name>
<keyword evidence="2" id="KW-1185">Reference proteome</keyword>
<accession>A0ABT8HPD1</accession>
<dbReference type="EMBL" id="JAUHTC010000101">
    <property type="protein sequence ID" value="MDN4522623.1"/>
    <property type="molecule type" value="Genomic_DNA"/>
</dbReference>
<organism evidence="1 2">
    <name type="scientific">Mycolicibacterium austroafricanum</name>
    <name type="common">Mycobacterium austroafricanum</name>
    <dbReference type="NCBI Taxonomy" id="39687"/>
    <lineage>
        <taxon>Bacteria</taxon>
        <taxon>Bacillati</taxon>
        <taxon>Actinomycetota</taxon>
        <taxon>Actinomycetes</taxon>
        <taxon>Mycobacteriales</taxon>
        <taxon>Mycobacteriaceae</taxon>
        <taxon>Mycolicibacterium</taxon>
    </lineage>
</organism>
<protein>
    <submittedName>
        <fullName evidence="1">Uncharacterized protein</fullName>
    </submittedName>
</protein>
<reference evidence="1" key="1">
    <citation type="submission" date="2023-07" db="EMBL/GenBank/DDBJ databases">
        <title>Degradation of tert-butanol by M. austroafricanum TBA100.</title>
        <authorList>
            <person name="Helbich S."/>
            <person name="Vainshtein Y."/>
        </authorList>
    </citation>
    <scope>NUCLEOTIDE SEQUENCE</scope>
    <source>
        <strain evidence="1">TBA100</strain>
    </source>
</reference>
<gene>
    <name evidence="1" type="ORF">QYF68_33080</name>
</gene>
<evidence type="ECO:0000313" key="2">
    <source>
        <dbReference type="Proteomes" id="UP001172687"/>
    </source>
</evidence>
<comment type="caution">
    <text evidence="1">The sequence shown here is derived from an EMBL/GenBank/DDBJ whole genome shotgun (WGS) entry which is preliminary data.</text>
</comment>
<dbReference type="RefSeq" id="WP_301161888.1">
    <property type="nucleotide sequence ID" value="NZ_JAUHTC010000101.1"/>
</dbReference>